<accession>A0A916JE46</accession>
<sequence length="288" mass="32744">MSSTIPKLLWELIEKNTTPQEADWLKEKGSAGAMELMTAFVAAPRFLAKKSIYTDLSDHSEIPGFSVHCWTLVRLARVWLLTQLDDSDQNAYIHNIETLFDTAEMNELVALYSALPVLSFPEKWLFRATDAVRSNMGLVFDAIALHNPYPEKYFTELAWNQLVLKTIFNDKPIHYIVGLKNRENPALAYTLSDFAHERWAAGRSVAPEVWRLVSSYMNEDLVSDMRRLFQSDQPSNQKAAALACHESGYVSALHLLAEYPEFEQLIASGELTWANLEITDLNTYVPQP</sequence>
<protein>
    <submittedName>
        <fullName evidence="1">Uncharacterized protein</fullName>
    </submittedName>
</protein>
<organism evidence="1 2">
    <name type="scientific">Dyadobacter helix</name>
    <dbReference type="NCBI Taxonomy" id="2822344"/>
    <lineage>
        <taxon>Bacteria</taxon>
        <taxon>Pseudomonadati</taxon>
        <taxon>Bacteroidota</taxon>
        <taxon>Cytophagia</taxon>
        <taxon>Cytophagales</taxon>
        <taxon>Spirosomataceae</taxon>
        <taxon>Dyadobacter</taxon>
    </lineage>
</organism>
<dbReference type="RefSeq" id="WP_215240001.1">
    <property type="nucleotide sequence ID" value="NZ_CAJRAF010000002.1"/>
</dbReference>
<reference evidence="1" key="1">
    <citation type="submission" date="2021-04" db="EMBL/GenBank/DDBJ databases">
        <authorList>
            <person name="Rodrigo-Torres L."/>
            <person name="Arahal R. D."/>
            <person name="Lucena T."/>
        </authorList>
    </citation>
    <scope>NUCLEOTIDE SEQUENCE</scope>
    <source>
        <strain evidence="1">CECT 9275</strain>
    </source>
</reference>
<gene>
    <name evidence="1" type="ORF">DYBT9275_03512</name>
</gene>
<dbReference type="EMBL" id="CAJRAF010000002">
    <property type="protein sequence ID" value="CAG5005097.1"/>
    <property type="molecule type" value="Genomic_DNA"/>
</dbReference>
<dbReference type="AlphaFoldDB" id="A0A916JE46"/>
<dbReference type="Proteomes" id="UP000680038">
    <property type="component" value="Unassembled WGS sequence"/>
</dbReference>
<proteinExistence type="predicted"/>
<comment type="caution">
    <text evidence="1">The sequence shown here is derived from an EMBL/GenBank/DDBJ whole genome shotgun (WGS) entry which is preliminary data.</text>
</comment>
<keyword evidence="2" id="KW-1185">Reference proteome</keyword>
<evidence type="ECO:0000313" key="2">
    <source>
        <dbReference type="Proteomes" id="UP000680038"/>
    </source>
</evidence>
<evidence type="ECO:0000313" key="1">
    <source>
        <dbReference type="EMBL" id="CAG5005097.1"/>
    </source>
</evidence>
<dbReference type="NCBIfam" id="NF035938">
    <property type="entry name" value="EboA_domain"/>
    <property type="match status" value="1"/>
</dbReference>
<dbReference type="InterPro" id="IPR047715">
    <property type="entry name" value="EboA_dom"/>
</dbReference>
<name>A0A916JE46_9BACT</name>